<comment type="caution">
    <text evidence="6">The sequence shown here is derived from an EMBL/GenBank/DDBJ whole genome shotgun (WGS) entry which is preliminary data.</text>
</comment>
<keyword evidence="4" id="KW-0812">Transmembrane</keyword>
<evidence type="ECO:0000256" key="3">
    <source>
        <dbReference type="SAM" id="MobiDB-lite"/>
    </source>
</evidence>
<dbReference type="InterPro" id="IPR015915">
    <property type="entry name" value="Kelch-typ_b-propeller"/>
</dbReference>
<keyword evidence="4" id="KW-1133">Transmembrane helix</keyword>
<feature type="compositionally biased region" description="Polar residues" evidence="3">
    <location>
        <begin position="487"/>
        <end position="514"/>
    </location>
</feature>
<evidence type="ECO:0008006" key="8">
    <source>
        <dbReference type="Google" id="ProtNLM"/>
    </source>
</evidence>
<organism evidence="6 7">
    <name type="scientific">Podila minutissima</name>
    <dbReference type="NCBI Taxonomy" id="64525"/>
    <lineage>
        <taxon>Eukaryota</taxon>
        <taxon>Fungi</taxon>
        <taxon>Fungi incertae sedis</taxon>
        <taxon>Mucoromycota</taxon>
        <taxon>Mortierellomycotina</taxon>
        <taxon>Mortierellomycetes</taxon>
        <taxon>Mortierellales</taxon>
        <taxon>Mortierellaceae</taxon>
        <taxon>Podila</taxon>
    </lineage>
</organism>
<dbReference type="PANTHER" id="PTHR46093">
    <property type="entry name" value="ACYL-COA-BINDING DOMAIN-CONTAINING PROTEIN 5"/>
    <property type="match status" value="1"/>
</dbReference>
<dbReference type="Gene3D" id="2.120.10.80">
    <property type="entry name" value="Kelch-type beta propeller"/>
    <property type="match status" value="2"/>
</dbReference>
<feature type="compositionally biased region" description="Polar residues" evidence="3">
    <location>
        <begin position="582"/>
        <end position="594"/>
    </location>
</feature>
<protein>
    <recommendedName>
        <fullName evidence="8">Galactose oxidase</fullName>
    </recommendedName>
</protein>
<dbReference type="SMART" id="SM00612">
    <property type="entry name" value="Kelch"/>
    <property type="match status" value="3"/>
</dbReference>
<feature type="signal peptide" evidence="5">
    <location>
        <begin position="1"/>
        <end position="26"/>
    </location>
</feature>
<feature type="transmembrane region" description="Helical" evidence="4">
    <location>
        <begin position="351"/>
        <end position="373"/>
    </location>
</feature>
<feature type="chain" id="PRO_5040293459" description="Galactose oxidase" evidence="5">
    <location>
        <begin position="27"/>
        <end position="620"/>
    </location>
</feature>
<gene>
    <name evidence="6" type="ORF">BG006_001279</name>
</gene>
<dbReference type="PROSITE" id="PS51257">
    <property type="entry name" value="PROKAR_LIPOPROTEIN"/>
    <property type="match status" value="1"/>
</dbReference>
<feature type="region of interest" description="Disordered" evidence="3">
    <location>
        <begin position="558"/>
        <end position="620"/>
    </location>
</feature>
<feature type="region of interest" description="Disordered" evidence="3">
    <location>
        <begin position="446"/>
        <end position="475"/>
    </location>
</feature>
<evidence type="ECO:0000256" key="4">
    <source>
        <dbReference type="SAM" id="Phobius"/>
    </source>
</evidence>
<evidence type="ECO:0000256" key="2">
    <source>
        <dbReference type="ARBA" id="ARBA00022737"/>
    </source>
</evidence>
<dbReference type="EMBL" id="JAAAUY010001244">
    <property type="protein sequence ID" value="KAF9323634.1"/>
    <property type="molecule type" value="Genomic_DNA"/>
</dbReference>
<evidence type="ECO:0000256" key="5">
    <source>
        <dbReference type="SAM" id="SignalP"/>
    </source>
</evidence>
<sequence length="620" mass="65778">MTIRKRNILSTSSALTLISCLSLAAAQAPSGVRRMGYTQLDDKLFIQGGFDTSSSPQFFSLDLSTSWSDAIPAWTKLRDGQSTTHLALTNISGGGKDSILAISGMDAPVFFSAYDIESNTWANIPGVARNPYKELEGHAAVTDPISGLVYIVGGFTSGTTAYNSLSVYNPGTKSMVSQQAAASLATSLIDAGAVWSTKRNTLLTFGGSLAYPNNPAAVLPAVVNEYDPNSKSWSVMETSGDVPSARLDHCMVATEDGSKIVVFGGTDGVTFNKDIYILDLEKAKWKRGTDSGTPRTRMACGLHSAQLIAWGGSSGVSRNTIFGNTPVIYDLNSDKWVGSYDSSKKLSSGGVGSIVGTVVGVVAAVALVGLVIYRKRKQRLEEDAYHADAIAAAAVGADDADNNVKVSLGDRPLHSNTPYFGAQHGNDYPLSKMEINDSHAMEAARDRYTKENESSGYHGGSAELMTSPVPSHYYPQQVQSPAATYQQGTPYLNHTNAGSAYSNSNNPFENYSQYPNSSTGGGSPGSNPFSNAHATSATSEYYPSSAATTPYMQHSQYQGPFEQVSSPPMPPQQQAQVQVYPNYTTYAAGQTMSPSPGARAPQVIPEEGRAPQGYVPPPSL</sequence>
<keyword evidence="5" id="KW-0732">Signal</keyword>
<dbReference type="Proteomes" id="UP000696485">
    <property type="component" value="Unassembled WGS sequence"/>
</dbReference>
<dbReference type="SUPFAM" id="SSF117281">
    <property type="entry name" value="Kelch motif"/>
    <property type="match status" value="1"/>
</dbReference>
<feature type="compositionally biased region" description="Low complexity" evidence="3">
    <location>
        <begin position="572"/>
        <end position="581"/>
    </location>
</feature>
<feature type="region of interest" description="Disordered" evidence="3">
    <location>
        <begin position="487"/>
        <end position="534"/>
    </location>
</feature>
<reference evidence="6" key="1">
    <citation type="journal article" date="2020" name="Fungal Divers.">
        <title>Resolving the Mortierellaceae phylogeny through synthesis of multi-gene phylogenetics and phylogenomics.</title>
        <authorList>
            <person name="Vandepol N."/>
            <person name="Liber J."/>
            <person name="Desiro A."/>
            <person name="Na H."/>
            <person name="Kennedy M."/>
            <person name="Barry K."/>
            <person name="Grigoriev I.V."/>
            <person name="Miller A.N."/>
            <person name="O'Donnell K."/>
            <person name="Stajich J.E."/>
            <person name="Bonito G."/>
        </authorList>
    </citation>
    <scope>NUCLEOTIDE SEQUENCE</scope>
    <source>
        <strain evidence="6">NVP1</strain>
    </source>
</reference>
<keyword evidence="2" id="KW-0677">Repeat</keyword>
<dbReference type="PANTHER" id="PTHR46093:SF18">
    <property type="entry name" value="FIBRONECTIN TYPE-III DOMAIN-CONTAINING PROTEIN"/>
    <property type="match status" value="1"/>
</dbReference>
<evidence type="ECO:0000256" key="1">
    <source>
        <dbReference type="ARBA" id="ARBA00022441"/>
    </source>
</evidence>
<dbReference type="Pfam" id="PF24681">
    <property type="entry name" value="Kelch_KLHDC2_KLHL20_DRC7"/>
    <property type="match status" value="1"/>
</dbReference>
<keyword evidence="7" id="KW-1185">Reference proteome</keyword>
<dbReference type="AlphaFoldDB" id="A0A9P5SB23"/>
<evidence type="ECO:0000313" key="7">
    <source>
        <dbReference type="Proteomes" id="UP000696485"/>
    </source>
</evidence>
<keyword evidence="1" id="KW-0880">Kelch repeat</keyword>
<dbReference type="InterPro" id="IPR006652">
    <property type="entry name" value="Kelch_1"/>
</dbReference>
<accession>A0A9P5SB23</accession>
<keyword evidence="4" id="KW-0472">Membrane</keyword>
<evidence type="ECO:0000313" key="6">
    <source>
        <dbReference type="EMBL" id="KAF9323634.1"/>
    </source>
</evidence>
<proteinExistence type="predicted"/>
<name>A0A9P5SB23_9FUNG</name>